<organism evidence="7 8">
    <name type="scientific">Pedobacter hiemivivus</name>
    <dbReference type="NCBI Taxonomy" id="2530454"/>
    <lineage>
        <taxon>Bacteria</taxon>
        <taxon>Pseudomonadati</taxon>
        <taxon>Bacteroidota</taxon>
        <taxon>Sphingobacteriia</taxon>
        <taxon>Sphingobacteriales</taxon>
        <taxon>Sphingobacteriaceae</taxon>
        <taxon>Pedobacter</taxon>
    </lineage>
</organism>
<dbReference type="OrthoDB" id="673785at2"/>
<keyword evidence="3 5" id="KW-1133">Transmembrane helix</keyword>
<evidence type="ECO:0000256" key="5">
    <source>
        <dbReference type="SAM" id="Phobius"/>
    </source>
</evidence>
<dbReference type="GO" id="GO:0030416">
    <property type="term" value="P:methylamine metabolic process"/>
    <property type="evidence" value="ECO:0007669"/>
    <property type="project" value="InterPro"/>
</dbReference>
<evidence type="ECO:0000313" key="8">
    <source>
        <dbReference type="Proteomes" id="UP000291117"/>
    </source>
</evidence>
<keyword evidence="8" id="KW-1185">Reference proteome</keyword>
<feature type="transmembrane region" description="Helical" evidence="5">
    <location>
        <begin position="21"/>
        <end position="38"/>
    </location>
</feature>
<evidence type="ECO:0000256" key="2">
    <source>
        <dbReference type="ARBA" id="ARBA00022692"/>
    </source>
</evidence>
<evidence type="ECO:0000256" key="1">
    <source>
        <dbReference type="ARBA" id="ARBA00004141"/>
    </source>
</evidence>
<evidence type="ECO:0000256" key="4">
    <source>
        <dbReference type="ARBA" id="ARBA00023136"/>
    </source>
</evidence>
<keyword evidence="2 5" id="KW-0812">Transmembrane</keyword>
<dbReference type="AlphaFoldDB" id="A0A4R0NHP9"/>
<gene>
    <name evidence="7" type="ORF">EZ444_05980</name>
</gene>
<feature type="domain" description="Methylamine utilisation protein MauE" evidence="6">
    <location>
        <begin position="21"/>
        <end position="141"/>
    </location>
</feature>
<feature type="transmembrane region" description="Helical" evidence="5">
    <location>
        <begin position="126"/>
        <end position="144"/>
    </location>
</feature>
<dbReference type="EMBL" id="SJSM01000002">
    <property type="protein sequence ID" value="TCC98823.1"/>
    <property type="molecule type" value="Genomic_DNA"/>
</dbReference>
<dbReference type="RefSeq" id="WP_131607803.1">
    <property type="nucleotide sequence ID" value="NZ_SJSM01000002.1"/>
</dbReference>
<feature type="transmembrane region" description="Helical" evidence="5">
    <location>
        <begin position="58"/>
        <end position="81"/>
    </location>
</feature>
<evidence type="ECO:0000259" key="6">
    <source>
        <dbReference type="Pfam" id="PF07291"/>
    </source>
</evidence>
<proteinExistence type="predicted"/>
<protein>
    <recommendedName>
        <fullName evidence="6">Methylamine utilisation protein MauE domain-containing protein</fullName>
    </recommendedName>
</protein>
<reference evidence="7 8" key="1">
    <citation type="submission" date="2019-02" db="EMBL/GenBank/DDBJ databases">
        <title>Pedobacter sp. RP-3-8 sp. nov., isolated from Arctic soil.</title>
        <authorList>
            <person name="Dahal R.H."/>
        </authorList>
    </citation>
    <scope>NUCLEOTIDE SEQUENCE [LARGE SCALE GENOMIC DNA]</scope>
    <source>
        <strain evidence="7 8">RP-3-8</strain>
    </source>
</reference>
<sequence length="155" mass="17510">MKDYILKEFPEGKAAGQKTSISEFIVFLCILLFSYAAFSKLMDFANFRLQLGSSPYISNFAAVLVWLIPGTEILSAGMMVFSRSRKAGLYIFTTLMAAFTIYIAFMLSFSEHTPCICGGIISSLGWFYHMIFNLGFLLLGIEAIRNYRINNHHLN</sequence>
<feature type="transmembrane region" description="Helical" evidence="5">
    <location>
        <begin position="88"/>
        <end position="106"/>
    </location>
</feature>
<comment type="caution">
    <text evidence="7">The sequence shown here is derived from an EMBL/GenBank/DDBJ whole genome shotgun (WGS) entry which is preliminary data.</text>
</comment>
<dbReference type="Pfam" id="PF07291">
    <property type="entry name" value="MauE"/>
    <property type="match status" value="1"/>
</dbReference>
<accession>A0A4R0NHP9</accession>
<dbReference type="InterPro" id="IPR009908">
    <property type="entry name" value="Methylamine_util_MauE"/>
</dbReference>
<evidence type="ECO:0000256" key="3">
    <source>
        <dbReference type="ARBA" id="ARBA00022989"/>
    </source>
</evidence>
<keyword evidence="4 5" id="KW-0472">Membrane</keyword>
<dbReference type="Proteomes" id="UP000291117">
    <property type="component" value="Unassembled WGS sequence"/>
</dbReference>
<name>A0A4R0NHP9_9SPHI</name>
<dbReference type="GO" id="GO:0016020">
    <property type="term" value="C:membrane"/>
    <property type="evidence" value="ECO:0007669"/>
    <property type="project" value="UniProtKB-SubCell"/>
</dbReference>
<evidence type="ECO:0000313" key="7">
    <source>
        <dbReference type="EMBL" id="TCC98823.1"/>
    </source>
</evidence>
<comment type="subcellular location">
    <subcellularLocation>
        <location evidence="1">Membrane</location>
        <topology evidence="1">Multi-pass membrane protein</topology>
    </subcellularLocation>
</comment>